<evidence type="ECO:0000256" key="15">
    <source>
        <dbReference type="PIRSR" id="PIRSR006337-1"/>
    </source>
</evidence>
<dbReference type="SMART" id="SM00642">
    <property type="entry name" value="Aamy"/>
    <property type="match status" value="1"/>
</dbReference>
<organism evidence="20 21">
    <name type="scientific">Chitinophaga rupis</name>
    <dbReference type="NCBI Taxonomy" id="573321"/>
    <lineage>
        <taxon>Bacteria</taxon>
        <taxon>Pseudomonadati</taxon>
        <taxon>Bacteroidota</taxon>
        <taxon>Chitinophagia</taxon>
        <taxon>Chitinophagales</taxon>
        <taxon>Chitinophagaceae</taxon>
        <taxon>Chitinophaga</taxon>
    </lineage>
</organism>
<dbReference type="EMBL" id="FOBB01000003">
    <property type="protein sequence ID" value="SEM06143.1"/>
    <property type="molecule type" value="Genomic_DNA"/>
</dbReference>
<evidence type="ECO:0000256" key="7">
    <source>
        <dbReference type="ARBA" id="ARBA00022801"/>
    </source>
</evidence>
<evidence type="ECO:0000256" key="9">
    <source>
        <dbReference type="ARBA" id="ARBA00023295"/>
    </source>
</evidence>
<evidence type="ECO:0000256" key="11">
    <source>
        <dbReference type="ARBA" id="ARBA00033284"/>
    </source>
</evidence>
<dbReference type="SUPFAM" id="SSF51445">
    <property type="entry name" value="(Trans)glycosidases"/>
    <property type="match status" value="1"/>
</dbReference>
<dbReference type="NCBIfam" id="TIGR02402">
    <property type="entry name" value="trehalose_TreZ"/>
    <property type="match status" value="1"/>
</dbReference>
<comment type="subcellular location">
    <subcellularLocation>
        <location evidence="1 15">Cytoplasm</location>
    </subcellularLocation>
</comment>
<feature type="binding site" evidence="16">
    <location>
        <begin position="394"/>
        <end position="399"/>
    </location>
    <ligand>
        <name>substrate</name>
    </ligand>
</feature>
<dbReference type="EC" id="3.2.1.141" evidence="4 13"/>
<evidence type="ECO:0000256" key="8">
    <source>
        <dbReference type="ARBA" id="ARBA00023277"/>
    </source>
</evidence>
<feature type="site" description="Transition state stabilizer" evidence="17">
    <location>
        <position position="395"/>
    </location>
</feature>
<dbReference type="GO" id="GO:0033942">
    <property type="term" value="F:4-alpha-D-(1-&gt;4)-alpha-D-glucanotrehalose trehalohydrolase activity"/>
    <property type="evidence" value="ECO:0007669"/>
    <property type="project" value="UniProtKB-EC"/>
</dbReference>
<feature type="active site" description="Proton donor" evidence="15">
    <location>
        <position position="301"/>
    </location>
</feature>
<keyword evidence="6" id="KW-0963">Cytoplasm</keyword>
<dbReference type="Gene3D" id="2.60.40.10">
    <property type="entry name" value="Immunoglobulins"/>
    <property type="match status" value="1"/>
</dbReference>
<dbReference type="PANTHER" id="PTHR43651:SF11">
    <property type="entry name" value="MALTO-OLIGOSYLTREHALOSE TREHALOHYDROLASE"/>
    <property type="match status" value="1"/>
</dbReference>
<dbReference type="PIRSF" id="PIRSF006337">
    <property type="entry name" value="Trehalose_TreZ"/>
    <property type="match status" value="1"/>
</dbReference>
<evidence type="ECO:0000256" key="5">
    <source>
        <dbReference type="ARBA" id="ARBA00015938"/>
    </source>
</evidence>
<comment type="similarity">
    <text evidence="3 14">Belongs to the glycosyl hydrolase 13 family.</text>
</comment>
<keyword evidence="8" id="KW-0119">Carbohydrate metabolism</keyword>
<dbReference type="PANTHER" id="PTHR43651">
    <property type="entry name" value="1,4-ALPHA-GLUCAN-BRANCHING ENZYME"/>
    <property type="match status" value="1"/>
</dbReference>
<feature type="compositionally biased region" description="Basic and acidic residues" evidence="18">
    <location>
        <begin position="75"/>
        <end position="85"/>
    </location>
</feature>
<comment type="catalytic activity">
    <reaction evidence="12 14">
        <text>hydrolysis of (1-&gt;4)-alpha-D-glucosidic linkage in 4-alpha-D-[(1-&gt;4)-alpha-D-glucanosyl]n trehalose to yield trehalose and (1-&gt;4)-alpha-D-glucan.</text>
        <dbReference type="EC" id="3.2.1.141"/>
    </reaction>
</comment>
<evidence type="ECO:0000256" key="4">
    <source>
        <dbReference type="ARBA" id="ARBA00012268"/>
    </source>
</evidence>
<feature type="binding site" evidence="16">
    <location>
        <begin position="326"/>
        <end position="330"/>
    </location>
    <ligand>
        <name>substrate</name>
    </ligand>
</feature>
<dbReference type="InterPro" id="IPR004193">
    <property type="entry name" value="Glyco_hydro_13_N"/>
</dbReference>
<dbReference type="CDD" id="cd11325">
    <property type="entry name" value="AmyAc_GTHase"/>
    <property type="match status" value="1"/>
</dbReference>
<dbReference type="CDD" id="cd02853">
    <property type="entry name" value="E_set_MTHase_like_N"/>
    <property type="match status" value="1"/>
</dbReference>
<dbReference type="OrthoDB" id="9761875at2"/>
<dbReference type="Gene3D" id="1.10.10.760">
    <property type="entry name" value="E-set domains of sugar-utilizing enzymes"/>
    <property type="match status" value="1"/>
</dbReference>
<evidence type="ECO:0000256" key="14">
    <source>
        <dbReference type="PIRNR" id="PIRNR006337"/>
    </source>
</evidence>
<evidence type="ECO:0000256" key="3">
    <source>
        <dbReference type="ARBA" id="ARBA00008061"/>
    </source>
</evidence>
<gene>
    <name evidence="20" type="ORF">SAMN04488505_103266</name>
</gene>
<dbReference type="InterPro" id="IPR014756">
    <property type="entry name" value="Ig_E-set"/>
</dbReference>
<evidence type="ECO:0000256" key="10">
    <source>
        <dbReference type="ARBA" id="ARBA00032057"/>
    </source>
</evidence>
<evidence type="ECO:0000256" key="12">
    <source>
        <dbReference type="ARBA" id="ARBA00034013"/>
    </source>
</evidence>
<dbReference type="STRING" id="573321.SAMN04488505_103266"/>
<dbReference type="GO" id="GO:0005737">
    <property type="term" value="C:cytoplasm"/>
    <property type="evidence" value="ECO:0007669"/>
    <property type="project" value="UniProtKB-SubCell"/>
</dbReference>
<dbReference type="GO" id="GO:0005992">
    <property type="term" value="P:trehalose biosynthetic process"/>
    <property type="evidence" value="ECO:0007669"/>
    <property type="project" value="UniProtKB-UniRule"/>
</dbReference>
<evidence type="ECO:0000256" key="13">
    <source>
        <dbReference type="NCBIfam" id="TIGR02402"/>
    </source>
</evidence>
<evidence type="ECO:0000256" key="18">
    <source>
        <dbReference type="SAM" id="MobiDB-lite"/>
    </source>
</evidence>
<dbReference type="RefSeq" id="WP_089912744.1">
    <property type="nucleotide sequence ID" value="NZ_FOBB01000003.1"/>
</dbReference>
<dbReference type="Pfam" id="PF00128">
    <property type="entry name" value="Alpha-amylase"/>
    <property type="match status" value="1"/>
</dbReference>
<comment type="pathway">
    <text evidence="2 14">Glycan biosynthesis; trehalose biosynthesis.</text>
</comment>
<feature type="active site" description="Nucleophile" evidence="15">
    <location>
        <position position="264"/>
    </location>
</feature>
<dbReference type="InterPro" id="IPR012768">
    <property type="entry name" value="Trehalose_TreZ"/>
</dbReference>
<dbReference type="InterPro" id="IPR013783">
    <property type="entry name" value="Ig-like_fold"/>
</dbReference>
<dbReference type="InterPro" id="IPR006047">
    <property type="entry name" value="GH13_cat_dom"/>
</dbReference>
<reference evidence="20 21" key="1">
    <citation type="submission" date="2016-10" db="EMBL/GenBank/DDBJ databases">
        <authorList>
            <person name="de Groot N.N."/>
        </authorList>
    </citation>
    <scope>NUCLEOTIDE SEQUENCE [LARGE SCALE GENOMIC DNA]</scope>
    <source>
        <strain evidence="20 21">DSM 21039</strain>
    </source>
</reference>
<feature type="domain" description="Glycosyl hydrolase family 13 catalytic" evidence="19">
    <location>
        <begin position="118"/>
        <end position="462"/>
    </location>
</feature>
<protein>
    <recommendedName>
        <fullName evidence="5 13">Malto-oligosyltrehalose trehalohydrolase</fullName>
        <shortName evidence="14">MTHase</shortName>
        <ecNumber evidence="4 13">3.2.1.141</ecNumber>
    </recommendedName>
    <alternativeName>
        <fullName evidence="11 14">4-alpha-D-((1-&gt;4)-alpha-D-glucano)trehalose trehalohydrolase</fullName>
    </alternativeName>
    <alternativeName>
        <fullName evidence="10 14">Maltooligosyl trehalose trehalohydrolase</fullName>
    </alternativeName>
</protein>
<keyword evidence="9 14" id="KW-0326">Glycosidase</keyword>
<proteinExistence type="inferred from homology"/>
<evidence type="ECO:0000259" key="19">
    <source>
        <dbReference type="SMART" id="SM00642"/>
    </source>
</evidence>
<evidence type="ECO:0000313" key="21">
    <source>
        <dbReference type="Proteomes" id="UP000198984"/>
    </source>
</evidence>
<evidence type="ECO:0000256" key="17">
    <source>
        <dbReference type="PIRSR" id="PIRSR006337-3"/>
    </source>
</evidence>
<dbReference type="InterPro" id="IPR044901">
    <property type="entry name" value="Trehalose_TreZ_E-set_sf"/>
</dbReference>
<keyword evidence="21" id="KW-1185">Reference proteome</keyword>
<dbReference type="SUPFAM" id="SSF81296">
    <property type="entry name" value="E set domains"/>
    <property type="match status" value="1"/>
</dbReference>
<dbReference type="Proteomes" id="UP000198984">
    <property type="component" value="Unassembled WGS sequence"/>
</dbReference>
<evidence type="ECO:0000313" key="20">
    <source>
        <dbReference type="EMBL" id="SEM06143.1"/>
    </source>
</evidence>
<keyword evidence="7 14" id="KW-0378">Hydrolase</keyword>
<feature type="region of interest" description="Disordered" evidence="18">
    <location>
        <begin position="75"/>
        <end position="94"/>
    </location>
</feature>
<evidence type="ECO:0000256" key="1">
    <source>
        <dbReference type="ARBA" id="ARBA00004496"/>
    </source>
</evidence>
<feature type="binding site" evidence="16">
    <location>
        <begin position="262"/>
        <end position="267"/>
    </location>
    <ligand>
        <name>substrate</name>
    </ligand>
</feature>
<accession>A0A1H7VA43</accession>
<name>A0A1H7VA43_9BACT</name>
<dbReference type="Gene3D" id="3.20.20.80">
    <property type="entry name" value="Glycosidases"/>
    <property type="match status" value="1"/>
</dbReference>
<evidence type="ECO:0000256" key="2">
    <source>
        <dbReference type="ARBA" id="ARBA00005199"/>
    </source>
</evidence>
<dbReference type="InterPro" id="IPR017853">
    <property type="entry name" value="GH"/>
</dbReference>
<dbReference type="UniPathway" id="UPA00299"/>
<sequence>MTATIYIQPGAVLNANGVCRFRVWAPLRNKVSLLLPEQNVTHEMQRDADGYWSVTLPNIKAGTLYYYILDDEGKRPDPASRHQPEGVHGPSAVTDPNDFTFTDDQWKGMDLEQMIIYELHTGTFSPEGTLQGIISRLPALQELGITAIEIMPVAQFPGSRNWGYDGVYPFALQNSYGSINDLKKLVDAAHNMGIAVILDVVYNHQGPEGNYFNDYGPYFTDKYKTPWGQAINYDDAWSDGVRSFYIANALMWLDEFHIDGLRLDAVHAYWDSSALHFVQELTTAVHELEQRCGKKKILIGELDLNNPRYITPVANGGYGLQGQWIDEFHHALHSHLTGETNGYYEDFGKLELLARSYADAYVYTGQYSAHRKRKFGLAPEHLPYSQFVAFIQNHDQVGNRMLGERLSTLVPFEALKLAAAALLLSPFVPLLFMGEEYGEKNPFPFFASFEDPELVSAVREGRKKEFAAFHAAGEAPDPMAPGTFDAAKLSWDTKTPENATLLACYRYLIGLRKTRPALKYHERNGSKVHPVINERLLVLEREYDAQDALLIVLNFSKEQEAYHPAGLKAYHKLFDSAHLQWNGPGAIAQDDVPAGGVITLQPLSAIVYEMK</sequence>
<evidence type="ECO:0000256" key="16">
    <source>
        <dbReference type="PIRSR" id="PIRSR006337-2"/>
    </source>
</evidence>
<evidence type="ECO:0000256" key="6">
    <source>
        <dbReference type="ARBA" id="ARBA00022490"/>
    </source>
</evidence>
<dbReference type="AlphaFoldDB" id="A0A1H7VA43"/>
<dbReference type="Pfam" id="PF02922">
    <property type="entry name" value="CBM_48"/>
    <property type="match status" value="1"/>
</dbReference>